<comment type="caution">
    <text evidence="2">The sequence shown here is derived from an EMBL/GenBank/DDBJ whole genome shotgun (WGS) entry which is preliminary data.</text>
</comment>
<proteinExistence type="predicted"/>
<evidence type="ECO:0000313" key="2">
    <source>
        <dbReference type="EMBL" id="KPU44720.1"/>
    </source>
</evidence>
<reference evidence="2 3" key="1">
    <citation type="submission" date="2015-09" db="EMBL/GenBank/DDBJ databases">
        <title>Genome sequence of Oxobacter pfennigii DSM 3222.</title>
        <authorList>
            <person name="Poehlein A."/>
            <person name="Bengelsdorf F.R."/>
            <person name="Schiel-Bengelsdorf B."/>
            <person name="Duerre P."/>
            <person name="Daniel R."/>
        </authorList>
    </citation>
    <scope>NUCLEOTIDE SEQUENCE [LARGE SCALE GENOMIC DNA]</scope>
    <source>
        <strain evidence="2 3">DSM 3222</strain>
    </source>
</reference>
<dbReference type="AlphaFoldDB" id="A0A0N8NTF9"/>
<keyword evidence="3" id="KW-1185">Reference proteome</keyword>
<organism evidence="2 3">
    <name type="scientific">Oxobacter pfennigii</name>
    <dbReference type="NCBI Taxonomy" id="36849"/>
    <lineage>
        <taxon>Bacteria</taxon>
        <taxon>Bacillati</taxon>
        <taxon>Bacillota</taxon>
        <taxon>Clostridia</taxon>
        <taxon>Eubacteriales</taxon>
        <taxon>Clostridiaceae</taxon>
        <taxon>Oxobacter</taxon>
    </lineage>
</organism>
<dbReference type="RefSeq" id="WP_054874853.1">
    <property type="nucleotide sequence ID" value="NZ_LKET01000029.1"/>
</dbReference>
<evidence type="ECO:0000313" key="3">
    <source>
        <dbReference type="Proteomes" id="UP000050326"/>
    </source>
</evidence>
<feature type="domain" description="DUF1659" evidence="1">
    <location>
        <begin position="2"/>
        <end position="73"/>
    </location>
</feature>
<dbReference type="Proteomes" id="UP000050326">
    <property type="component" value="Unassembled WGS sequence"/>
</dbReference>
<dbReference type="STRING" id="36849.OXPF_18060"/>
<evidence type="ECO:0000259" key="1">
    <source>
        <dbReference type="Pfam" id="PF07872"/>
    </source>
</evidence>
<accession>A0A0N8NTF9</accession>
<dbReference type="InterPro" id="IPR012454">
    <property type="entry name" value="DUF1659"/>
</dbReference>
<name>A0A0N8NTF9_9CLOT</name>
<dbReference type="EMBL" id="LKET01000029">
    <property type="protein sequence ID" value="KPU44720.1"/>
    <property type="molecule type" value="Genomic_DNA"/>
</dbReference>
<sequence length="75" mass="8203">MAITSNKISSMLQLKVKTGTDHEGNDITALQSYRKVKIDAAEQDVYDVAQVLGSYQTTPLVGVLKTDSFELINEA</sequence>
<gene>
    <name evidence="2" type="ORF">OXPF_18060</name>
</gene>
<dbReference type="Pfam" id="PF07872">
    <property type="entry name" value="DUF1659"/>
    <property type="match status" value="1"/>
</dbReference>
<dbReference type="OrthoDB" id="1955198at2"/>
<protein>
    <recommendedName>
        <fullName evidence="1">DUF1659 domain-containing protein</fullName>
    </recommendedName>
</protein>